<dbReference type="PANTHER" id="PTHR31750:SF4">
    <property type="entry name" value="LP06106P"/>
    <property type="match status" value="1"/>
</dbReference>
<organism evidence="8 9">
    <name type="scientific">Chlorella sorokiniana</name>
    <name type="common">Freshwater green alga</name>
    <dbReference type="NCBI Taxonomy" id="3076"/>
    <lineage>
        <taxon>Eukaryota</taxon>
        <taxon>Viridiplantae</taxon>
        <taxon>Chlorophyta</taxon>
        <taxon>core chlorophytes</taxon>
        <taxon>Trebouxiophyceae</taxon>
        <taxon>Chlorellales</taxon>
        <taxon>Chlorellaceae</taxon>
        <taxon>Chlorella clade</taxon>
        <taxon>Chlorella</taxon>
    </lineage>
</organism>
<sequence>MALALGLSSRGACPGPTCSSSAASSLLTGCHGASLRAACLAPWRCTRTAPRRRRQQPLHAALLDPPPFDPDKLRVQYLPGGREPGLAAGRRYTLTHNDVTGSLQLSIGREYNRDQLDGWYTRMLRDEILAEWRETAAPVRSSSNGSSSDGEGGGWRSAPQPSLHVYCHVSGEELWPAPPALRSFIFQREMALVLDTIMHAERDMLLAVMPTLADAPVYVHLHSDIPALDRVLEWGRLGDRASWRSAQSSMLGTLLSSVLGTIDEADSDGSDGSWSRGAFSASSSWDGGAGGGGLGLGAGAGPGAVAWAGGSWDAGDHPQQVQQQQAQQQQQLEEEQQQPGATPGSSSNGAASEHPVAGEAAACSGSGGSNGSGSLAAANSAVSLAAVQQAGEYPSWLGATAVVADGRRRPAAEVVPAAVRSRQR</sequence>
<comment type="subcellular location">
    <subcellularLocation>
        <location evidence="1">Plastid</location>
        <location evidence="1">Chloroplast</location>
    </subcellularLocation>
</comment>
<protein>
    <submittedName>
        <fullName evidence="8">Histone-lysine N-methyltransferase ASHR1</fullName>
    </submittedName>
</protein>
<dbReference type="OrthoDB" id="1931912at2759"/>
<proteinExistence type="inferred from homology"/>
<evidence type="ECO:0000256" key="5">
    <source>
        <dbReference type="ARBA" id="ARBA00022946"/>
    </source>
</evidence>
<keyword evidence="9" id="KW-1185">Reference proteome</keyword>
<evidence type="ECO:0000259" key="7">
    <source>
        <dbReference type="Pfam" id="PF12638"/>
    </source>
</evidence>
<dbReference type="GO" id="GO:0008168">
    <property type="term" value="F:methyltransferase activity"/>
    <property type="evidence" value="ECO:0007669"/>
    <property type="project" value="UniProtKB-KW"/>
</dbReference>
<dbReference type="AlphaFoldDB" id="A0A2P6TR57"/>
<evidence type="ECO:0000256" key="4">
    <source>
        <dbReference type="ARBA" id="ARBA00022640"/>
    </source>
</evidence>
<name>A0A2P6TR57_CHLSO</name>
<evidence type="ECO:0000256" key="2">
    <source>
        <dbReference type="ARBA" id="ARBA00009234"/>
    </source>
</evidence>
<evidence type="ECO:0000313" key="8">
    <source>
        <dbReference type="EMBL" id="PRW56547.1"/>
    </source>
</evidence>
<keyword evidence="4" id="KW-0934">Plastid</keyword>
<reference evidence="8 9" key="1">
    <citation type="journal article" date="2018" name="Plant J.">
        <title>Genome sequences of Chlorella sorokiniana UTEX 1602 and Micractinium conductrix SAG 241.80: implications to maltose excretion by a green alga.</title>
        <authorList>
            <person name="Arriola M.B."/>
            <person name="Velmurugan N."/>
            <person name="Zhang Y."/>
            <person name="Plunkett M.H."/>
            <person name="Hondzo H."/>
            <person name="Barney B.M."/>
        </authorList>
    </citation>
    <scope>NUCLEOTIDE SEQUENCE [LARGE SCALE GENOMIC DNA]</scope>
    <source>
        <strain evidence="9">UTEX 1602</strain>
    </source>
</reference>
<evidence type="ECO:0000313" key="9">
    <source>
        <dbReference type="Proteomes" id="UP000239899"/>
    </source>
</evidence>
<comment type="similarity">
    <text evidence="2">Belongs to the staygreen family.</text>
</comment>
<dbReference type="GO" id="GO:0009507">
    <property type="term" value="C:chloroplast"/>
    <property type="evidence" value="ECO:0007669"/>
    <property type="project" value="UniProtKB-SubCell"/>
</dbReference>
<feature type="region of interest" description="Disordered" evidence="6">
    <location>
        <begin position="135"/>
        <end position="157"/>
    </location>
</feature>
<gene>
    <name evidence="8" type="ORF">C2E21_4780</name>
</gene>
<feature type="compositionally biased region" description="Polar residues" evidence="6">
    <location>
        <begin position="339"/>
        <end position="350"/>
    </location>
</feature>
<comment type="caution">
    <text evidence="8">The sequence shown here is derived from an EMBL/GenBank/DDBJ whole genome shotgun (WGS) entry which is preliminary data.</text>
</comment>
<feature type="region of interest" description="Disordered" evidence="6">
    <location>
        <begin position="305"/>
        <end position="377"/>
    </location>
</feature>
<evidence type="ECO:0000256" key="3">
    <source>
        <dbReference type="ARBA" id="ARBA00022528"/>
    </source>
</evidence>
<accession>A0A2P6TR57</accession>
<dbReference type="GO" id="GO:0032259">
    <property type="term" value="P:methylation"/>
    <property type="evidence" value="ECO:0007669"/>
    <property type="project" value="UniProtKB-KW"/>
</dbReference>
<evidence type="ECO:0000256" key="1">
    <source>
        <dbReference type="ARBA" id="ARBA00004229"/>
    </source>
</evidence>
<evidence type="ECO:0000256" key="6">
    <source>
        <dbReference type="SAM" id="MobiDB-lite"/>
    </source>
</evidence>
<feature type="domain" description="Staygreen protein" evidence="7">
    <location>
        <begin position="68"/>
        <end position="239"/>
    </location>
</feature>
<dbReference type="InterPro" id="IPR024438">
    <property type="entry name" value="Staygreen"/>
</dbReference>
<dbReference type="STRING" id="3076.A0A2P6TR57"/>
<keyword evidence="3" id="KW-0150">Chloroplast</keyword>
<dbReference type="PANTHER" id="PTHR31750">
    <property type="entry name" value="PROTEIN STAY-GREEN 1, CHLOROPLASTIC-RELATED"/>
    <property type="match status" value="1"/>
</dbReference>
<dbReference type="Proteomes" id="UP000239899">
    <property type="component" value="Unassembled WGS sequence"/>
</dbReference>
<keyword evidence="5" id="KW-0809">Transit peptide</keyword>
<feature type="compositionally biased region" description="Low complexity" evidence="6">
    <location>
        <begin position="319"/>
        <end position="331"/>
    </location>
</feature>
<dbReference type="EMBL" id="LHPG02000008">
    <property type="protein sequence ID" value="PRW56547.1"/>
    <property type="molecule type" value="Genomic_DNA"/>
</dbReference>
<dbReference type="Pfam" id="PF12638">
    <property type="entry name" value="Staygreen"/>
    <property type="match status" value="1"/>
</dbReference>